<feature type="region of interest" description="Disordered" evidence="1">
    <location>
        <begin position="22"/>
        <end position="69"/>
    </location>
</feature>
<accession>A0A9N7UKD0</accession>
<comment type="caution">
    <text evidence="2">The sequence shown here is derived from an EMBL/GenBank/DDBJ whole genome shotgun (WGS) entry which is preliminary data.</text>
</comment>
<evidence type="ECO:0000256" key="1">
    <source>
        <dbReference type="SAM" id="MobiDB-lite"/>
    </source>
</evidence>
<protein>
    <submittedName>
        <fullName evidence="2">Uncharacterized protein</fullName>
    </submittedName>
</protein>
<feature type="compositionally biased region" description="Basic and acidic residues" evidence="1">
    <location>
        <begin position="56"/>
        <end position="68"/>
    </location>
</feature>
<keyword evidence="3" id="KW-1185">Reference proteome</keyword>
<proteinExistence type="predicted"/>
<organism evidence="2 3">
    <name type="scientific">Pleuronectes platessa</name>
    <name type="common">European plaice</name>
    <dbReference type="NCBI Taxonomy" id="8262"/>
    <lineage>
        <taxon>Eukaryota</taxon>
        <taxon>Metazoa</taxon>
        <taxon>Chordata</taxon>
        <taxon>Craniata</taxon>
        <taxon>Vertebrata</taxon>
        <taxon>Euteleostomi</taxon>
        <taxon>Actinopterygii</taxon>
        <taxon>Neopterygii</taxon>
        <taxon>Teleostei</taxon>
        <taxon>Neoteleostei</taxon>
        <taxon>Acanthomorphata</taxon>
        <taxon>Carangaria</taxon>
        <taxon>Pleuronectiformes</taxon>
        <taxon>Pleuronectoidei</taxon>
        <taxon>Pleuronectidae</taxon>
        <taxon>Pleuronectes</taxon>
    </lineage>
</organism>
<reference evidence="2" key="1">
    <citation type="submission" date="2020-03" db="EMBL/GenBank/DDBJ databases">
        <authorList>
            <person name="Weist P."/>
        </authorList>
    </citation>
    <scope>NUCLEOTIDE SEQUENCE</scope>
</reference>
<dbReference type="EMBL" id="CADEAL010001446">
    <property type="protein sequence ID" value="CAB1432456.1"/>
    <property type="molecule type" value="Genomic_DNA"/>
</dbReference>
<dbReference type="Proteomes" id="UP001153269">
    <property type="component" value="Unassembled WGS sequence"/>
</dbReference>
<sequence>MSSCGFSHCCLFELISRRPSVQSLMPVPRTDGGKTGPASLRPPPAGGNGAEQANAEQRDTGGEKETGREGGYAAAGLSCVICHFIHPKFSRGQTRALAALRLATVF</sequence>
<name>A0A9N7UKD0_PLEPL</name>
<evidence type="ECO:0000313" key="3">
    <source>
        <dbReference type="Proteomes" id="UP001153269"/>
    </source>
</evidence>
<dbReference type="AlphaFoldDB" id="A0A9N7UKD0"/>
<evidence type="ECO:0000313" key="2">
    <source>
        <dbReference type="EMBL" id="CAB1432456.1"/>
    </source>
</evidence>
<gene>
    <name evidence="2" type="ORF">PLEPLA_LOCUS20538</name>
</gene>